<dbReference type="Proteomes" id="UP000029692">
    <property type="component" value="Unassembled WGS sequence"/>
</dbReference>
<dbReference type="InterPro" id="IPR038726">
    <property type="entry name" value="PDDEXK_AddAB-type"/>
</dbReference>
<dbReference type="InterPro" id="IPR011604">
    <property type="entry name" value="PDDEXK-like_dom_sf"/>
</dbReference>
<name>A0A098QYN3_9SPIO</name>
<feature type="region of interest" description="Disordered" evidence="1">
    <location>
        <begin position="807"/>
        <end position="844"/>
    </location>
</feature>
<feature type="compositionally biased region" description="Polar residues" evidence="1">
    <location>
        <begin position="1009"/>
        <end position="1019"/>
    </location>
</feature>
<dbReference type="InterPro" id="IPR027417">
    <property type="entry name" value="P-loop_NTPase"/>
</dbReference>
<keyword evidence="4" id="KW-1185">Reference proteome</keyword>
<proteinExistence type="predicted"/>
<sequence>MIRETAERILSFWEEKPNGVVVFPSQVGVDYWARALISRFGMGTVRLDRVVSWDHFKEEVFRGDQSRRPANMLVRSLFAESFLAENARNPQLSRVLPREYAQDYQGFVQTLVRMVPGLGLLFSTGRMGDRSRELARAIRETTDPGLWADWQLLYRRYAQFLADHQYYEPRWLSTRNPECIFDYLIVFPQVLEDWAEYQGHLEGHPRIAIWDDKEYPAKGPSPGGDGISLEVFPNLAEEVGAVLDGVEQALEAGTAPEEMVLSLAGYESALDEVMREAERRGLPLRPRRGKSLSGFPGPGLFTLLAQWVWSQGSLEATQALLKHAQIPWLRPELGDRLLALGVQAGLGLTDFEGWSWAVSRLPLYTPEEIESGLPREIQDWLNRLRRAVQGLTGAGSFAKVQEHLEGFLRGFIDSQGWSAIAEAALQRSREVLNDLSRTEAELGLHVPGPFRFWLARLETAVYVPQDDQGGISVYPYRVAAGVPGEFHCIMNMNQEDVTVTTGGLDFLREDQIRLVEGTLYRNLTEDFLHLYQQSGRRVRITCSRENHQGHRLPAGMFIAQDRISNTTWGSTSLMDRTVYEPEYRGVERWKHMQIPLNPLSPAPRATLHGRLTQDRVDAGAGGVFWVSNAQLELFGQCPLAYLIRYGLGVDQDDWAAEVESPRIEGMLYHQVFEEFFDWLRREDHGIIDAGRLESHYLPKVTALAREVLRGGMAPGLARLLEQAFLQTCQEVLTQDVLRFDRFRVAQPEAEWKRLTSLGIVDDRLALGLSGRIDAVLLHPKTGQAVVVDYKRSVNGYTMGKIKGSLLEDAVPGGSPGDGSPGDGTPAGADESGNFGNADGSGESEGSMQLPLYALLVAPPEELVQPRGVVSPRVYRSKSDGDQDAIKDVCALVYLGFRGDKRYRLVYDRYPGDGQATIPVLEDEKSPFTGKKANQPLAGPKELGVLQAYILSRLGDLQTRIDRGDFTPSREGDCGACRFRGVCRTRFGLQYGADPRPGHTSGRSGVPAPAQNSPGTSTTPRGVPGNEGDQNEPV</sequence>
<organism evidence="3 4">
    <name type="scientific">Spirochaeta lutea</name>
    <dbReference type="NCBI Taxonomy" id="1480694"/>
    <lineage>
        <taxon>Bacteria</taxon>
        <taxon>Pseudomonadati</taxon>
        <taxon>Spirochaetota</taxon>
        <taxon>Spirochaetia</taxon>
        <taxon>Spirochaetales</taxon>
        <taxon>Spirochaetaceae</taxon>
        <taxon>Spirochaeta</taxon>
    </lineage>
</organism>
<evidence type="ECO:0000256" key="1">
    <source>
        <dbReference type="SAM" id="MobiDB-lite"/>
    </source>
</evidence>
<dbReference type="EMBL" id="JNUP01000065">
    <property type="protein sequence ID" value="KGE71597.1"/>
    <property type="molecule type" value="Genomic_DNA"/>
</dbReference>
<protein>
    <recommendedName>
        <fullName evidence="2">PD-(D/E)XK endonuclease-like domain-containing protein</fullName>
    </recommendedName>
</protein>
<feature type="region of interest" description="Disordered" evidence="1">
    <location>
        <begin position="991"/>
        <end position="1033"/>
    </location>
</feature>
<dbReference type="Gene3D" id="3.90.320.10">
    <property type="match status" value="1"/>
</dbReference>
<dbReference type="SUPFAM" id="SSF52540">
    <property type="entry name" value="P-loop containing nucleoside triphosphate hydrolases"/>
    <property type="match status" value="1"/>
</dbReference>
<dbReference type="eggNOG" id="COG2887">
    <property type="taxonomic scope" value="Bacteria"/>
</dbReference>
<dbReference type="RefSeq" id="WP_037548038.1">
    <property type="nucleotide sequence ID" value="NZ_JNUP01000065.1"/>
</dbReference>
<evidence type="ECO:0000313" key="4">
    <source>
        <dbReference type="Proteomes" id="UP000029692"/>
    </source>
</evidence>
<dbReference type="Pfam" id="PF12705">
    <property type="entry name" value="PDDEXK_1"/>
    <property type="match status" value="1"/>
</dbReference>
<dbReference type="OrthoDB" id="366715at2"/>
<accession>A0A098QYN3</accession>
<feature type="domain" description="PD-(D/E)XK endonuclease-like" evidence="2">
    <location>
        <begin position="627"/>
        <end position="792"/>
    </location>
</feature>
<evidence type="ECO:0000259" key="2">
    <source>
        <dbReference type="Pfam" id="PF12705"/>
    </source>
</evidence>
<dbReference type="AlphaFoldDB" id="A0A098QYN3"/>
<reference evidence="3 4" key="1">
    <citation type="submission" date="2014-05" db="EMBL/GenBank/DDBJ databases">
        <title>De novo Genome Sequence of Spirocheata sp.</title>
        <authorList>
            <person name="Shivani Y."/>
            <person name="Subhash Y."/>
            <person name="Tushar L."/>
            <person name="Sasikala C."/>
            <person name="Ramana C.V."/>
        </authorList>
    </citation>
    <scope>NUCLEOTIDE SEQUENCE [LARGE SCALE GENOMIC DNA]</scope>
    <source>
        <strain evidence="3 4">JC230</strain>
    </source>
</reference>
<evidence type="ECO:0000313" key="3">
    <source>
        <dbReference type="EMBL" id="KGE71597.1"/>
    </source>
</evidence>
<comment type="caution">
    <text evidence="3">The sequence shown here is derived from an EMBL/GenBank/DDBJ whole genome shotgun (WGS) entry which is preliminary data.</text>
</comment>
<gene>
    <name evidence="3" type="ORF">DC28_09985</name>
</gene>